<dbReference type="GO" id="GO:0016887">
    <property type="term" value="F:ATP hydrolysis activity"/>
    <property type="evidence" value="ECO:0007669"/>
    <property type="project" value="InterPro"/>
</dbReference>
<dbReference type="CTD" id="5395"/>
<dbReference type="Gene3D" id="3.30.230.10">
    <property type="match status" value="1"/>
</dbReference>
<dbReference type="InterPro" id="IPR042120">
    <property type="entry name" value="MutL_C_dimsub"/>
</dbReference>
<feature type="compositionally biased region" description="Basic and acidic residues" evidence="3">
    <location>
        <begin position="992"/>
        <end position="1011"/>
    </location>
</feature>
<evidence type="ECO:0000256" key="1">
    <source>
        <dbReference type="ARBA" id="ARBA00006082"/>
    </source>
</evidence>
<dbReference type="SUPFAM" id="SSF55874">
    <property type="entry name" value="ATPase domain of HSP90 chaperone/DNA topoisomerase II/histidine kinase"/>
    <property type="match status" value="1"/>
</dbReference>
<feature type="compositionally biased region" description="Low complexity" evidence="3">
    <location>
        <begin position="468"/>
        <end position="482"/>
    </location>
</feature>
<dbReference type="NCBIfam" id="TIGR00585">
    <property type="entry name" value="mutl"/>
    <property type="match status" value="1"/>
</dbReference>
<dbReference type="Pfam" id="PF01119">
    <property type="entry name" value="DNA_mis_repair"/>
    <property type="match status" value="1"/>
</dbReference>
<feature type="region of interest" description="Disordered" evidence="3">
    <location>
        <begin position="107"/>
        <end position="150"/>
    </location>
</feature>
<dbReference type="PANTHER" id="PTHR10073">
    <property type="entry name" value="DNA MISMATCH REPAIR PROTEIN MLH, PMS, MUTL"/>
    <property type="match status" value="1"/>
</dbReference>
<organism evidence="6 7">
    <name type="scientific">Hyalella azteca</name>
    <name type="common">Amphipod</name>
    <dbReference type="NCBI Taxonomy" id="294128"/>
    <lineage>
        <taxon>Eukaryota</taxon>
        <taxon>Metazoa</taxon>
        <taxon>Ecdysozoa</taxon>
        <taxon>Arthropoda</taxon>
        <taxon>Crustacea</taxon>
        <taxon>Multicrustacea</taxon>
        <taxon>Malacostraca</taxon>
        <taxon>Eumalacostraca</taxon>
        <taxon>Peracarida</taxon>
        <taxon>Amphipoda</taxon>
        <taxon>Senticaudata</taxon>
        <taxon>Talitrida</taxon>
        <taxon>Talitroidea</taxon>
        <taxon>Hyalellidae</taxon>
        <taxon>Hyalella</taxon>
    </lineage>
</organism>
<feature type="compositionally biased region" description="Low complexity" evidence="3">
    <location>
        <begin position="53"/>
        <end position="70"/>
    </location>
</feature>
<feature type="domain" description="MutL C-terminal dimerisation" evidence="4">
    <location>
        <begin position="1240"/>
        <end position="1384"/>
    </location>
</feature>
<gene>
    <name evidence="7" type="primary">LOC108680437</name>
</gene>
<reference evidence="7" key="1">
    <citation type="submission" date="2025-08" db="UniProtKB">
        <authorList>
            <consortium name="RefSeq"/>
        </authorList>
    </citation>
    <scope>IDENTIFICATION</scope>
    <source>
        <tissue evidence="7">Whole organism</tissue>
    </source>
</reference>
<evidence type="ECO:0000313" key="7">
    <source>
        <dbReference type="RefSeq" id="XP_047738687.1"/>
    </source>
</evidence>
<feature type="compositionally biased region" description="Low complexity" evidence="3">
    <location>
        <begin position="371"/>
        <end position="382"/>
    </location>
</feature>
<dbReference type="InterPro" id="IPR014762">
    <property type="entry name" value="DNA_mismatch_repair_CS"/>
</dbReference>
<feature type="region of interest" description="Disordered" evidence="3">
    <location>
        <begin position="193"/>
        <end position="213"/>
    </location>
</feature>
<dbReference type="InterPro" id="IPR013507">
    <property type="entry name" value="DNA_mismatch_S5_2-like"/>
</dbReference>
<feature type="compositionally biased region" description="Basic and acidic residues" evidence="3">
    <location>
        <begin position="132"/>
        <end position="146"/>
    </location>
</feature>
<feature type="domain" description="DNA mismatch repair protein S5" evidence="5">
    <location>
        <begin position="757"/>
        <end position="895"/>
    </location>
</feature>
<dbReference type="FunFam" id="3.30.1370.100:FF:000001">
    <property type="entry name" value="Mismatch repair endonuclease pms1, putative"/>
    <property type="match status" value="1"/>
</dbReference>
<dbReference type="GO" id="GO:0030983">
    <property type="term" value="F:mismatched DNA binding"/>
    <property type="evidence" value="ECO:0007669"/>
    <property type="project" value="InterPro"/>
</dbReference>
<dbReference type="SUPFAM" id="SSF118116">
    <property type="entry name" value="DNA mismatch repair protein MutL"/>
    <property type="match status" value="1"/>
</dbReference>
<evidence type="ECO:0000256" key="3">
    <source>
        <dbReference type="SAM" id="MobiDB-lite"/>
    </source>
</evidence>
<evidence type="ECO:0000256" key="2">
    <source>
        <dbReference type="ARBA" id="ARBA00022763"/>
    </source>
</evidence>
<sequence length="1426" mass="155732">MSVLTSVSSFQVCTANPQTYLTFVSTSPLELSKNVLPRGFSPMDIPPEFCCISSENGSSPSSSPNEQQPETIAAKPSLHINGLEETFASEHGRRSVRRRTWSGVEFVPRQETQDSSSLGNEGFSGLSPRATDCGRTRIGGKDDPERTAGLSPRWQRCKVRDNGLFRCKAGNQTIPSTNRMESADAIPSLCTREIGSSEPEGKENASLGDGTSYESNYDGLKIPTVSRLLSKFSERAKGVHVSSATGGDVSTGQFSTKLQLPLTSLPRGRGRTSNGTFELLQGSDQFKCRVFEQRPSLKRKRSPSGEIKRPVQEFRQSVSNEIKIVGSKPLSSHGELTSRAPTGATKAFDGQISTPGSRSCASPLAKHSRSRSSSPSNAESSLPGTGLLSATTGPSGSPTSSNDGPTSGLEETIAGDTNAAYQFPGKSSTPIVGQSPTTSSERTSSCIAGSPRKSRSSPTPNEEQALLASGSTPSPRSSSASGEATTARVSAYIRARRGGGTAGAGSTSLLAKQWSVSSSAPNVASGPGEGQRQGEATPTLVTAKHIQAIDRAAVHRICSGQVVVNLATAVKELVENSLDAGSRSVEVKLTASGASSVVVSDDGPGIHPNDFEALALKHHTSKLRDFEGVCGIATYGFRGEALSSLCALSRFSVCTRHASQPLASLLTYDADGKLTSQKAASRQVGTTVSLESLFYSLPVRRREFERNLKREYHKMLQVLYAYAIISKNIRLHVVNNSDGRRNTVLATHASYCLLDNIQALFGSKQVKTLLEIQGSVDSMSDEEESEEPTEAATGGAGMRVEGFISSCAHGHGRAAPDRQFYFINNRPCDPIKVSRLVNEVYHSYNRHQYPFVVLNVVVQRACVDVNVTPDKRQVMMHNEKLLLITLKNSLLRLYEGIPHTLPLNFTTSSPLTPVIRDTPYTQSKRTQDMNESSFPSPEIKPMEIEHKLPKPFSDICGDAIVTPTKFSHMDPNVPSNERAKTKSTENGEGDITDTKPRDAQLTRTTHTDAAKHSPSQTLARRLQASSRLHLKVDTGKEIDEKNREEITSALQQITETESLVYSSGKARVNHVLANNMLDRRVSRKNPQTLERENAVETANVDVRKSLRKFVHKPESEDRFSDAQTTEHHISKVPLSSQHLLTPDTGILPADDTSFPGVELESTVIYDDHVLDVTKRKTRVIQFSMDDLRVQLTKVSAVEKADAEKKKARNFHAKIAPSDNKAAEAELTKVLNKDMFAKMKILGQFNLGFLITRLDSDLFIIDQHASDEKYNFETLQATCILRHQPLIQPQALQLTPANETILISNIDIFSANGFKFEIDESRQFGERVKLKSVPQSRNWTFGKDDIDELIFMLSDSHGAMCRPSRVRAMFASRACRKSIMVGTALSKNQMRDLVDHMGQIEQPWNCPHGRPTVRHLINLDMLSVSKL</sequence>
<protein>
    <submittedName>
        <fullName evidence="7">Mismatch repair endonuclease PMS2 isoform X3</fullName>
    </submittedName>
</protein>
<feature type="compositionally biased region" description="Polar residues" evidence="3">
    <location>
        <begin position="425"/>
        <end position="447"/>
    </location>
</feature>
<dbReference type="GeneID" id="108680437"/>
<dbReference type="PROSITE" id="PS00058">
    <property type="entry name" value="DNA_MISMATCH_REPAIR_1"/>
    <property type="match status" value="1"/>
</dbReference>
<keyword evidence="7" id="KW-0255">Endonuclease</keyword>
<dbReference type="Pfam" id="PF13589">
    <property type="entry name" value="HATPase_c_3"/>
    <property type="match status" value="1"/>
</dbReference>
<name>A0A979FPR3_HYAAZ</name>
<dbReference type="CDD" id="cd16926">
    <property type="entry name" value="HATPase_MutL-MLH-PMS-like"/>
    <property type="match status" value="1"/>
</dbReference>
<dbReference type="GO" id="GO:0140664">
    <property type="term" value="F:ATP-dependent DNA damage sensor activity"/>
    <property type="evidence" value="ECO:0007669"/>
    <property type="project" value="InterPro"/>
</dbReference>
<dbReference type="InterPro" id="IPR042121">
    <property type="entry name" value="MutL_C_regsub"/>
</dbReference>
<dbReference type="Gene3D" id="3.30.1540.20">
    <property type="entry name" value="MutL, C-terminal domain, dimerisation subdomain"/>
    <property type="match status" value="1"/>
</dbReference>
<dbReference type="InterPro" id="IPR036890">
    <property type="entry name" value="HATPase_C_sf"/>
</dbReference>
<dbReference type="SMART" id="SM00853">
    <property type="entry name" value="MutL_C"/>
    <property type="match status" value="1"/>
</dbReference>
<dbReference type="FunFam" id="3.30.565.10:FF:000014">
    <property type="entry name" value="Mismatch repair endonuclease pms1, putative"/>
    <property type="match status" value="1"/>
</dbReference>
<evidence type="ECO:0000259" key="5">
    <source>
        <dbReference type="SMART" id="SM01340"/>
    </source>
</evidence>
<feature type="compositionally biased region" description="Low complexity" evidence="3">
    <location>
        <begin position="389"/>
        <end position="408"/>
    </location>
</feature>
<keyword evidence="7" id="KW-0540">Nuclease</keyword>
<dbReference type="CDD" id="cd03484">
    <property type="entry name" value="MutL_Trans_hPMS_2_like"/>
    <property type="match status" value="1"/>
</dbReference>
<dbReference type="PANTHER" id="PTHR10073:SF52">
    <property type="entry name" value="MISMATCH REPAIR ENDONUCLEASE PMS2"/>
    <property type="match status" value="1"/>
</dbReference>
<dbReference type="GO" id="GO:0032389">
    <property type="term" value="C:MutLalpha complex"/>
    <property type="evidence" value="ECO:0007669"/>
    <property type="project" value="TreeGrafter"/>
</dbReference>
<dbReference type="InterPro" id="IPR014790">
    <property type="entry name" value="MutL_C"/>
</dbReference>
<dbReference type="InterPro" id="IPR020568">
    <property type="entry name" value="Ribosomal_Su5_D2-typ_SF"/>
</dbReference>
<feature type="compositionally biased region" description="Polar residues" evidence="3">
    <location>
        <begin position="351"/>
        <end position="360"/>
    </location>
</feature>
<dbReference type="Pfam" id="PF08676">
    <property type="entry name" value="MutL_C"/>
    <property type="match status" value="1"/>
</dbReference>
<dbReference type="Gene3D" id="3.30.1370.100">
    <property type="entry name" value="MutL, C-terminal domain, regulatory subdomain"/>
    <property type="match status" value="1"/>
</dbReference>
<dbReference type="GO" id="GO:0004519">
    <property type="term" value="F:endonuclease activity"/>
    <property type="evidence" value="ECO:0007669"/>
    <property type="project" value="UniProtKB-KW"/>
</dbReference>
<dbReference type="SUPFAM" id="SSF54211">
    <property type="entry name" value="Ribosomal protein S5 domain 2-like"/>
    <property type="match status" value="1"/>
</dbReference>
<evidence type="ECO:0000259" key="4">
    <source>
        <dbReference type="SMART" id="SM00853"/>
    </source>
</evidence>
<feature type="region of interest" description="Disordered" evidence="3">
    <location>
        <begin position="51"/>
        <end position="75"/>
    </location>
</feature>
<accession>A0A979FPR3</accession>
<dbReference type="InterPro" id="IPR037198">
    <property type="entry name" value="MutL_C_sf"/>
</dbReference>
<dbReference type="InterPro" id="IPR002099">
    <property type="entry name" value="MutL/Mlh/PMS"/>
</dbReference>
<feature type="region of interest" description="Disordered" evidence="3">
    <location>
        <begin position="964"/>
        <end position="1015"/>
    </location>
</feature>
<keyword evidence="2" id="KW-0227">DNA damage</keyword>
<proteinExistence type="inferred from homology"/>
<dbReference type="OrthoDB" id="10254304at2759"/>
<keyword evidence="7" id="KW-0378">Hydrolase</keyword>
<dbReference type="InterPro" id="IPR038973">
    <property type="entry name" value="MutL/Mlh/Pms-like"/>
</dbReference>
<feature type="region of interest" description="Disordered" evidence="3">
    <location>
        <begin position="294"/>
        <end position="485"/>
    </location>
</feature>
<dbReference type="InterPro" id="IPR014721">
    <property type="entry name" value="Ribsml_uS5_D2-typ_fold_subgr"/>
</dbReference>
<keyword evidence="6" id="KW-1185">Reference proteome</keyword>
<dbReference type="Gene3D" id="3.30.565.10">
    <property type="entry name" value="Histidine kinase-like ATPase, C-terminal domain"/>
    <property type="match status" value="1"/>
</dbReference>
<dbReference type="RefSeq" id="XP_047738687.1">
    <property type="nucleotide sequence ID" value="XM_047882731.1"/>
</dbReference>
<comment type="similarity">
    <text evidence="1">Belongs to the DNA mismatch repair MutL/HexB family.</text>
</comment>
<dbReference type="GO" id="GO:0006298">
    <property type="term" value="P:mismatch repair"/>
    <property type="evidence" value="ECO:0007669"/>
    <property type="project" value="InterPro"/>
</dbReference>
<dbReference type="Proteomes" id="UP000694843">
    <property type="component" value="Unplaced"/>
</dbReference>
<evidence type="ECO:0000313" key="6">
    <source>
        <dbReference type="Proteomes" id="UP000694843"/>
    </source>
</evidence>
<dbReference type="GO" id="GO:0005524">
    <property type="term" value="F:ATP binding"/>
    <property type="evidence" value="ECO:0007669"/>
    <property type="project" value="InterPro"/>
</dbReference>
<dbReference type="SMART" id="SM01340">
    <property type="entry name" value="DNA_mis_repair"/>
    <property type="match status" value="1"/>
</dbReference>